<evidence type="ECO:0000313" key="1">
    <source>
        <dbReference type="EMBL" id="CAG8477766.1"/>
    </source>
</evidence>
<reference evidence="1" key="1">
    <citation type="submission" date="2021-06" db="EMBL/GenBank/DDBJ databases">
        <authorList>
            <person name="Kallberg Y."/>
            <person name="Tangrot J."/>
            <person name="Rosling A."/>
        </authorList>
    </citation>
    <scope>NUCLEOTIDE SEQUENCE</scope>
    <source>
        <strain evidence="1">IL203A</strain>
    </source>
</reference>
<feature type="non-terminal residue" evidence="1">
    <location>
        <position position="89"/>
    </location>
</feature>
<name>A0ACA9KLQ8_9GLOM</name>
<gene>
    <name evidence="1" type="ORF">DHETER_LOCUS1997</name>
</gene>
<dbReference type="Proteomes" id="UP000789702">
    <property type="component" value="Unassembled WGS sequence"/>
</dbReference>
<sequence>MPFDEFSKWYDFMNEQGMADIVDSDTFDESEELDEKSEISNKFWEADDIIQQLQIITQKNSDSSYTSQFFDTNEISQRISAEDKSGNII</sequence>
<protein>
    <submittedName>
        <fullName evidence="1">5886_t:CDS:1</fullName>
    </submittedName>
</protein>
<dbReference type="EMBL" id="CAJVPU010001328">
    <property type="protein sequence ID" value="CAG8477766.1"/>
    <property type="molecule type" value="Genomic_DNA"/>
</dbReference>
<comment type="caution">
    <text evidence="1">The sequence shown here is derived from an EMBL/GenBank/DDBJ whole genome shotgun (WGS) entry which is preliminary data.</text>
</comment>
<evidence type="ECO:0000313" key="2">
    <source>
        <dbReference type="Proteomes" id="UP000789702"/>
    </source>
</evidence>
<keyword evidence="2" id="KW-1185">Reference proteome</keyword>
<organism evidence="1 2">
    <name type="scientific">Dentiscutata heterogama</name>
    <dbReference type="NCBI Taxonomy" id="1316150"/>
    <lineage>
        <taxon>Eukaryota</taxon>
        <taxon>Fungi</taxon>
        <taxon>Fungi incertae sedis</taxon>
        <taxon>Mucoromycota</taxon>
        <taxon>Glomeromycotina</taxon>
        <taxon>Glomeromycetes</taxon>
        <taxon>Diversisporales</taxon>
        <taxon>Gigasporaceae</taxon>
        <taxon>Dentiscutata</taxon>
    </lineage>
</organism>
<feature type="non-terminal residue" evidence="1">
    <location>
        <position position="1"/>
    </location>
</feature>
<proteinExistence type="predicted"/>
<accession>A0ACA9KLQ8</accession>